<dbReference type="AlphaFoldDB" id="A0A835RZH8"/>
<comment type="caution">
    <text evidence="3">The sequence shown here is derived from an EMBL/GenBank/DDBJ whole genome shotgun (WGS) entry which is preliminary data.</text>
</comment>
<feature type="chain" id="PRO_5033643022" evidence="1">
    <location>
        <begin position="23"/>
        <end position="184"/>
    </location>
</feature>
<evidence type="ECO:0000256" key="1">
    <source>
        <dbReference type="SAM" id="SignalP"/>
    </source>
</evidence>
<evidence type="ECO:0000313" key="2">
    <source>
        <dbReference type="EMBL" id="KAG0496711.1"/>
    </source>
</evidence>
<dbReference type="Proteomes" id="UP000636800">
    <property type="component" value="Chromosome 1"/>
</dbReference>
<dbReference type="Proteomes" id="UP000639772">
    <property type="component" value="Chromosome 1"/>
</dbReference>
<dbReference type="OrthoDB" id="754232at2759"/>
<evidence type="ECO:0000313" key="4">
    <source>
        <dbReference type="Proteomes" id="UP000636800"/>
    </source>
</evidence>
<sequence>MMVDRSPLLPLLLLLFVAATASEKPASAYEVLRLHGLPIGIFPKGVTDFRFNDAGHFEVHLPEECTAKFETELRYDRNVTGNITYGQIAEISGVSAQELFLWLPVRGIRVDIPSSGLIYFDVGVIHKQFSLSLFEIPPECSPTAFGDHLLEDSRITQIASENQSRKLRYDLDQEGAMGGRRQLG</sequence>
<dbReference type="InterPro" id="IPR036758">
    <property type="entry name" value="At5g01610-like"/>
</dbReference>
<gene>
    <name evidence="3" type="ORF">HPP92_001228</name>
    <name evidence="2" type="ORF">HPP92_001402</name>
</gene>
<accession>A0A835RZH8</accession>
<dbReference type="PANTHER" id="PTHR31676">
    <property type="entry name" value="T31J12.3 PROTEIN-RELATED"/>
    <property type="match status" value="1"/>
</dbReference>
<dbReference type="Gene3D" id="2.30.240.10">
    <property type="entry name" value="At5g01610-like"/>
    <property type="match status" value="1"/>
</dbReference>
<dbReference type="InterPro" id="IPR007493">
    <property type="entry name" value="DUF538"/>
</dbReference>
<keyword evidence="4" id="KW-1185">Reference proteome</keyword>
<dbReference type="EMBL" id="JADCNM010000001">
    <property type="protein sequence ID" value="KAG0501156.1"/>
    <property type="molecule type" value="Genomic_DNA"/>
</dbReference>
<keyword evidence="1" id="KW-0732">Signal</keyword>
<dbReference type="EMBL" id="JADCNL010000001">
    <property type="protein sequence ID" value="KAG0496711.1"/>
    <property type="molecule type" value="Genomic_DNA"/>
</dbReference>
<reference evidence="4 5" key="1">
    <citation type="journal article" date="2020" name="Nat. Food">
        <title>A phased Vanilla planifolia genome enables genetic improvement of flavour and production.</title>
        <authorList>
            <person name="Hasing T."/>
            <person name="Tang H."/>
            <person name="Brym M."/>
            <person name="Khazi F."/>
            <person name="Huang T."/>
            <person name="Chambers A.H."/>
        </authorList>
    </citation>
    <scope>NUCLEOTIDE SEQUENCE [LARGE SCALE GENOMIC DNA]</scope>
    <source>
        <tissue evidence="3">Leaf</tissue>
    </source>
</reference>
<organism evidence="3 5">
    <name type="scientific">Vanilla planifolia</name>
    <name type="common">Vanilla</name>
    <dbReference type="NCBI Taxonomy" id="51239"/>
    <lineage>
        <taxon>Eukaryota</taxon>
        <taxon>Viridiplantae</taxon>
        <taxon>Streptophyta</taxon>
        <taxon>Embryophyta</taxon>
        <taxon>Tracheophyta</taxon>
        <taxon>Spermatophyta</taxon>
        <taxon>Magnoliopsida</taxon>
        <taxon>Liliopsida</taxon>
        <taxon>Asparagales</taxon>
        <taxon>Orchidaceae</taxon>
        <taxon>Vanilloideae</taxon>
        <taxon>Vanilleae</taxon>
        <taxon>Vanilla</taxon>
    </lineage>
</organism>
<dbReference type="SUPFAM" id="SSF141562">
    <property type="entry name" value="At5g01610-like"/>
    <property type="match status" value="1"/>
</dbReference>
<dbReference type="PANTHER" id="PTHR31676:SF110">
    <property type="entry name" value="TRANSMEMBRANE PROTEIN"/>
    <property type="match status" value="1"/>
</dbReference>
<evidence type="ECO:0000313" key="3">
    <source>
        <dbReference type="EMBL" id="KAG0501156.1"/>
    </source>
</evidence>
<dbReference type="Pfam" id="PF04398">
    <property type="entry name" value="DUF538"/>
    <property type="match status" value="1"/>
</dbReference>
<evidence type="ECO:0000313" key="5">
    <source>
        <dbReference type="Proteomes" id="UP000639772"/>
    </source>
</evidence>
<proteinExistence type="predicted"/>
<dbReference type="FunFam" id="2.30.240.10:FF:000002">
    <property type="entry name" value="Uncharacterized protein At3g07460"/>
    <property type="match status" value="1"/>
</dbReference>
<feature type="signal peptide" evidence="1">
    <location>
        <begin position="1"/>
        <end position="22"/>
    </location>
</feature>
<name>A0A835RZH8_VANPL</name>
<protein>
    <submittedName>
        <fullName evidence="3">Uncharacterized protein</fullName>
    </submittedName>
</protein>